<dbReference type="SMART" id="SM01027">
    <property type="entry name" value="Beta-Casp"/>
    <property type="match status" value="1"/>
</dbReference>
<dbReference type="OrthoDB" id="9803916at2"/>
<evidence type="ECO:0000256" key="1">
    <source>
        <dbReference type="ARBA" id="ARBA00022801"/>
    </source>
</evidence>
<dbReference type="InterPro" id="IPR036866">
    <property type="entry name" value="RibonucZ/Hydroxyglut_hydro"/>
</dbReference>
<dbReference type="Pfam" id="PF10996">
    <property type="entry name" value="Beta-Casp"/>
    <property type="match status" value="1"/>
</dbReference>
<protein>
    <submittedName>
        <fullName evidence="4">Metallo-beta-lactamase family protein</fullName>
    </submittedName>
</protein>
<evidence type="ECO:0000259" key="2">
    <source>
        <dbReference type="SMART" id="SM00849"/>
    </source>
</evidence>
<evidence type="ECO:0000259" key="3">
    <source>
        <dbReference type="SMART" id="SM01027"/>
    </source>
</evidence>
<reference evidence="5" key="1">
    <citation type="submission" date="2017-04" db="EMBL/GenBank/DDBJ databases">
        <authorList>
            <person name="Varghese N."/>
            <person name="Submissions S."/>
        </authorList>
    </citation>
    <scope>NUCLEOTIDE SEQUENCE [LARGE SCALE GENOMIC DNA]</scope>
</reference>
<evidence type="ECO:0000313" key="5">
    <source>
        <dbReference type="Proteomes" id="UP000194450"/>
    </source>
</evidence>
<keyword evidence="1" id="KW-0378">Hydrolase</keyword>
<dbReference type="Gene3D" id="3.40.50.10890">
    <property type="match status" value="1"/>
</dbReference>
<dbReference type="InterPro" id="IPR011108">
    <property type="entry name" value="RMMBL"/>
</dbReference>
<dbReference type="InterPro" id="IPR050698">
    <property type="entry name" value="MBL"/>
</dbReference>
<feature type="domain" description="Metallo-beta-lactamase" evidence="2">
    <location>
        <begin position="13"/>
        <end position="214"/>
    </location>
</feature>
<gene>
    <name evidence="4" type="ORF">SAMN06297229_0778</name>
</gene>
<sequence length="464" mass="51158">MELLHHGAVTGVTGSCHELRLANNLAILVDCGLFQGENTNDTEQPIDFLHPGIQALIVTHAHIDHIGRIPYLLEAGFNRPIYCSAATAALMPIMLEDAIKIGLTREVLVIRRLLLRLKRLLRPLSYQQWTAITAIPGLAFRLIPAGHILGSAGVEVHYSPAHTESGSTGPARRIVFSGDIGCRDSPLLGDPQSPDYADILVLESTYGDRLHEGRAQRQQQLQAIVERCLRDQGTILIPAFAVGRTQELLYELEAIIAAFQQHQLSGASGMSWQDIAIVLDSPLALRVTEAYDDWQHWWDTEARRRVRQGRHPLDFTQLHIVPDHDRHQATVAYLKRTSAPCIVIAGSGMCTGGRIMNYLQALLPDARTDVLFVGYQAQGTLGRELQQQPHQVTIGNKAITVAATIHTLHGYSAHADQQGLLDYVAGMNSLPGEIRLVHGNTDAKKMLAQKLREHFSIQVTLPTA</sequence>
<dbReference type="PANTHER" id="PTHR11203">
    <property type="entry name" value="CLEAVAGE AND POLYADENYLATION SPECIFICITY FACTOR FAMILY MEMBER"/>
    <property type="match status" value="1"/>
</dbReference>
<dbReference type="CDD" id="cd16295">
    <property type="entry name" value="TTHA0252-CPSF-like_MBL-fold"/>
    <property type="match status" value="1"/>
</dbReference>
<dbReference type="Pfam" id="PF07521">
    <property type="entry name" value="RMMBL"/>
    <property type="match status" value="1"/>
</dbReference>
<proteinExistence type="predicted"/>
<dbReference type="GO" id="GO:0016787">
    <property type="term" value="F:hydrolase activity"/>
    <property type="evidence" value="ECO:0007669"/>
    <property type="project" value="UniProtKB-KW"/>
</dbReference>
<dbReference type="PANTHER" id="PTHR11203:SF37">
    <property type="entry name" value="INTEGRATOR COMPLEX SUBUNIT 11"/>
    <property type="match status" value="1"/>
</dbReference>
<dbReference type="InterPro" id="IPR022712">
    <property type="entry name" value="Beta_Casp"/>
</dbReference>
<dbReference type="AlphaFoldDB" id="A0A1Y6EJX4"/>
<dbReference type="RefSeq" id="WP_086433931.1">
    <property type="nucleotide sequence ID" value="NZ_FXWH01000001.1"/>
</dbReference>
<evidence type="ECO:0000313" key="4">
    <source>
        <dbReference type="EMBL" id="SMQ62907.1"/>
    </source>
</evidence>
<dbReference type="Gene3D" id="3.60.15.10">
    <property type="entry name" value="Ribonuclease Z/Hydroxyacylglutathione hydrolase-like"/>
    <property type="match status" value="1"/>
</dbReference>
<organism evidence="4 5">
    <name type="scientific">Pseudidiomarina planktonica</name>
    <dbReference type="NCBI Taxonomy" id="1323738"/>
    <lineage>
        <taxon>Bacteria</taxon>
        <taxon>Pseudomonadati</taxon>
        <taxon>Pseudomonadota</taxon>
        <taxon>Gammaproteobacteria</taxon>
        <taxon>Alteromonadales</taxon>
        <taxon>Idiomarinaceae</taxon>
        <taxon>Pseudidiomarina</taxon>
    </lineage>
</organism>
<dbReference type="GO" id="GO:0004521">
    <property type="term" value="F:RNA endonuclease activity"/>
    <property type="evidence" value="ECO:0007669"/>
    <property type="project" value="TreeGrafter"/>
</dbReference>
<dbReference type="InterPro" id="IPR001279">
    <property type="entry name" value="Metallo-B-lactamas"/>
</dbReference>
<feature type="domain" description="Beta-Casp" evidence="3">
    <location>
        <begin position="245"/>
        <end position="385"/>
    </location>
</feature>
<dbReference type="Pfam" id="PF00753">
    <property type="entry name" value="Lactamase_B"/>
    <property type="match status" value="1"/>
</dbReference>
<name>A0A1Y6EJX4_9GAMM</name>
<dbReference type="Proteomes" id="UP000194450">
    <property type="component" value="Unassembled WGS sequence"/>
</dbReference>
<accession>A0A1Y6EJX4</accession>
<keyword evidence="5" id="KW-1185">Reference proteome</keyword>
<dbReference type="SUPFAM" id="SSF56281">
    <property type="entry name" value="Metallo-hydrolase/oxidoreductase"/>
    <property type="match status" value="1"/>
</dbReference>
<dbReference type="EMBL" id="FXWH01000001">
    <property type="protein sequence ID" value="SMQ62907.1"/>
    <property type="molecule type" value="Genomic_DNA"/>
</dbReference>
<dbReference type="SMART" id="SM00849">
    <property type="entry name" value="Lactamase_B"/>
    <property type="match status" value="1"/>
</dbReference>